<proteinExistence type="predicted"/>
<dbReference type="Pfam" id="PF09994">
    <property type="entry name" value="T6SS_Tle1-like_cat"/>
    <property type="match status" value="2"/>
</dbReference>
<evidence type="ECO:0000259" key="2">
    <source>
        <dbReference type="Pfam" id="PF09994"/>
    </source>
</evidence>
<dbReference type="InterPro" id="IPR018712">
    <property type="entry name" value="Tle1-like_cat"/>
</dbReference>
<feature type="region of interest" description="Disordered" evidence="1">
    <location>
        <begin position="1"/>
        <end position="22"/>
    </location>
</feature>
<dbReference type="PANTHER" id="PTHR33840:SF1">
    <property type="entry name" value="TLE1 PHOSPHOLIPASE DOMAIN-CONTAINING PROTEIN"/>
    <property type="match status" value="1"/>
</dbReference>
<dbReference type="EMBL" id="VLKP01000002">
    <property type="protein sequence ID" value="TWI13377.1"/>
    <property type="molecule type" value="Genomic_DNA"/>
</dbReference>
<evidence type="ECO:0000256" key="1">
    <source>
        <dbReference type="SAM" id="MobiDB-lite"/>
    </source>
</evidence>
<keyword evidence="3" id="KW-0378">Hydrolase</keyword>
<protein>
    <submittedName>
        <fullName evidence="3">Putative alpha/beta hydrolase family protein DUF2235</fullName>
    </submittedName>
</protein>
<dbReference type="RefSeq" id="WP_144811671.1">
    <property type="nucleotide sequence ID" value="NZ_VLKP01000002.1"/>
</dbReference>
<organism evidence="3 4">
    <name type="scientific">Aerolutibacter ruishenii</name>
    <dbReference type="NCBI Taxonomy" id="686800"/>
    <lineage>
        <taxon>Bacteria</taxon>
        <taxon>Pseudomonadati</taxon>
        <taxon>Pseudomonadota</taxon>
        <taxon>Gammaproteobacteria</taxon>
        <taxon>Lysobacterales</taxon>
        <taxon>Lysobacteraceae</taxon>
        <taxon>Aerolutibacter</taxon>
    </lineage>
</organism>
<dbReference type="Proteomes" id="UP000316471">
    <property type="component" value="Unassembled WGS sequence"/>
</dbReference>
<evidence type="ECO:0000313" key="4">
    <source>
        <dbReference type="Proteomes" id="UP000316471"/>
    </source>
</evidence>
<evidence type="ECO:0000313" key="3">
    <source>
        <dbReference type="EMBL" id="TWI13377.1"/>
    </source>
</evidence>
<feature type="domain" description="T6SS Phospholipase effector Tle1-like catalytic" evidence="2">
    <location>
        <begin position="206"/>
        <end position="332"/>
    </location>
</feature>
<accession>A0A562M0A4</accession>
<dbReference type="GO" id="GO:0016787">
    <property type="term" value="F:hydrolase activity"/>
    <property type="evidence" value="ECO:0007669"/>
    <property type="project" value="UniProtKB-KW"/>
</dbReference>
<comment type="caution">
    <text evidence="3">The sequence shown here is derived from an EMBL/GenBank/DDBJ whole genome shotgun (WGS) entry which is preliminary data.</text>
</comment>
<dbReference type="OrthoDB" id="4378831at2"/>
<gene>
    <name evidence="3" type="ORF">IP93_00539</name>
</gene>
<reference evidence="3 4" key="1">
    <citation type="journal article" date="2015" name="Stand. Genomic Sci.">
        <title>Genomic Encyclopedia of Bacterial and Archaeal Type Strains, Phase III: the genomes of soil and plant-associated and newly described type strains.</title>
        <authorList>
            <person name="Whitman W.B."/>
            <person name="Woyke T."/>
            <person name="Klenk H.P."/>
            <person name="Zhou Y."/>
            <person name="Lilburn T.G."/>
            <person name="Beck B.J."/>
            <person name="De Vos P."/>
            <person name="Vandamme P."/>
            <person name="Eisen J.A."/>
            <person name="Garrity G."/>
            <person name="Hugenholtz P."/>
            <person name="Kyrpides N.C."/>
        </authorList>
    </citation>
    <scope>NUCLEOTIDE SEQUENCE [LARGE SCALE GENOMIC DNA]</scope>
    <source>
        <strain evidence="3 4">CGMCC 1.10136</strain>
    </source>
</reference>
<feature type="compositionally biased region" description="Low complexity" evidence="1">
    <location>
        <begin position="1"/>
        <end position="17"/>
    </location>
</feature>
<keyword evidence="4" id="KW-1185">Reference proteome</keyword>
<feature type="domain" description="T6SS Phospholipase effector Tle1-like catalytic" evidence="2">
    <location>
        <begin position="39"/>
        <end position="189"/>
    </location>
</feature>
<dbReference type="AlphaFoldDB" id="A0A562M0A4"/>
<sequence length="626" mass="70194">MSKLAYTPAAAPAAVDTPPQPPNLCESGRTCRLTLSFSIFFDGTRNHLAEDASSGSQSNVAKLYKATFDKPEDGQYAFYLQGVGTPFPEIGENTPHPDGAAKGAMGAERIRYALLFAANRIYWKLTRQLLVADSSESIKNAVKNDDLFERWKRQLTHALSSSRNPKIDSIVFDVFGFSRGAAEARSFLNQLRRHFCDVRGFYCGVPMRVRFLGLFDTVVSVGYADSVPGPVTGHQGWGDESLMTIPDPGEVEQCVHLVAAHEARHSFPADLARRPHAYQRNCLEVVYPGMHSDVGGGYGLYSQGKGTYFSNGRVANTQADKLSQIPLNDMYERAVAAGVPLRSREEIDRAGLKDDFAIRPELQSAFDAYMAATDLGTGKASVEEQLLAHRRLYLGWRKQILDSEIFAGQPFVRRSGGQDRNDMIEANEEFGRQLREIEAFPAKQRAWLNGSARLDGRSRQASAPRVPIGYEFHEDWHQAAVPRRSVASFFAQYVHDSRAHLLLTDPQSERDHEAIRDRLEKEDADYRAALKRHRDAVASERAYRSGHHRVGVITRPPSDPLSVRQRSILELYRQGRKPLYTDRAPSSSTDGVTDLLDLVNQMGGRREPDWSYLHKRQIFAVNRMTY</sequence>
<name>A0A562M0A4_9GAMM</name>
<dbReference type="PANTHER" id="PTHR33840">
    <property type="match status" value="1"/>
</dbReference>